<reference evidence="2 3" key="1">
    <citation type="journal article" date="2019" name="Sci. Rep.">
        <title>Orb-weaving spider Araneus ventricosus genome elucidates the spidroin gene catalogue.</title>
        <authorList>
            <person name="Kono N."/>
            <person name="Nakamura H."/>
            <person name="Ohtoshi R."/>
            <person name="Moran D.A.P."/>
            <person name="Shinohara A."/>
            <person name="Yoshida Y."/>
            <person name="Fujiwara M."/>
            <person name="Mori M."/>
            <person name="Tomita M."/>
            <person name="Arakawa K."/>
        </authorList>
    </citation>
    <scope>NUCLEOTIDE SEQUENCE [LARGE SCALE GENOMIC DNA]</scope>
</reference>
<accession>A0A4Y2VPT6</accession>
<keyword evidence="3" id="KW-1185">Reference proteome</keyword>
<dbReference type="AlphaFoldDB" id="A0A4Y2VPT6"/>
<protein>
    <submittedName>
        <fullName evidence="2">Uncharacterized protein</fullName>
    </submittedName>
</protein>
<dbReference type="Proteomes" id="UP000499080">
    <property type="component" value="Unassembled WGS sequence"/>
</dbReference>
<feature type="region of interest" description="Disordered" evidence="1">
    <location>
        <begin position="1"/>
        <end position="21"/>
    </location>
</feature>
<proteinExistence type="predicted"/>
<evidence type="ECO:0000313" key="2">
    <source>
        <dbReference type="EMBL" id="GBO26642.1"/>
    </source>
</evidence>
<sequence>SPRETKGTVRRSVTETNSERDNFESTILQKCPGESCNKTTGVLWDFILRSGVLSRVE</sequence>
<evidence type="ECO:0000256" key="1">
    <source>
        <dbReference type="SAM" id="MobiDB-lite"/>
    </source>
</evidence>
<evidence type="ECO:0000313" key="3">
    <source>
        <dbReference type="Proteomes" id="UP000499080"/>
    </source>
</evidence>
<comment type="caution">
    <text evidence="2">The sequence shown here is derived from an EMBL/GenBank/DDBJ whole genome shotgun (WGS) entry which is preliminary data.</text>
</comment>
<name>A0A4Y2VPT6_ARAVE</name>
<feature type="non-terminal residue" evidence="2">
    <location>
        <position position="1"/>
    </location>
</feature>
<organism evidence="2 3">
    <name type="scientific">Araneus ventricosus</name>
    <name type="common">Orbweaver spider</name>
    <name type="synonym">Epeira ventricosa</name>
    <dbReference type="NCBI Taxonomy" id="182803"/>
    <lineage>
        <taxon>Eukaryota</taxon>
        <taxon>Metazoa</taxon>
        <taxon>Ecdysozoa</taxon>
        <taxon>Arthropoda</taxon>
        <taxon>Chelicerata</taxon>
        <taxon>Arachnida</taxon>
        <taxon>Araneae</taxon>
        <taxon>Araneomorphae</taxon>
        <taxon>Entelegynae</taxon>
        <taxon>Araneoidea</taxon>
        <taxon>Araneidae</taxon>
        <taxon>Araneus</taxon>
    </lineage>
</organism>
<dbReference type="EMBL" id="BGPR01049632">
    <property type="protein sequence ID" value="GBO26642.1"/>
    <property type="molecule type" value="Genomic_DNA"/>
</dbReference>
<gene>
    <name evidence="2" type="ORF">AVEN_126017_1</name>
</gene>